<dbReference type="InterPro" id="IPR048631">
    <property type="entry name" value="SecD_1st"/>
</dbReference>
<evidence type="ECO:0000259" key="10">
    <source>
        <dbReference type="Pfam" id="PF02355"/>
    </source>
</evidence>
<dbReference type="STRING" id="673862.BABL1_gene_120"/>
<evidence type="ECO:0000256" key="7">
    <source>
        <dbReference type="ARBA" id="ARBA00023010"/>
    </source>
</evidence>
<keyword evidence="5 9" id="KW-0653">Protein transport</keyword>
<feature type="transmembrane region" description="Helical" evidence="9">
    <location>
        <begin position="6"/>
        <end position="28"/>
    </location>
</feature>
<feature type="transmembrane region" description="Helical" evidence="9">
    <location>
        <begin position="487"/>
        <end position="511"/>
    </location>
</feature>
<dbReference type="NCBIfam" id="TIGR01129">
    <property type="entry name" value="secD"/>
    <property type="match status" value="1"/>
</dbReference>
<comment type="similarity">
    <text evidence="9">Belongs to the SecD/SecF family. SecD subfamily.</text>
</comment>
<feature type="transmembrane region" description="Helical" evidence="9">
    <location>
        <begin position="414"/>
        <end position="435"/>
    </location>
</feature>
<dbReference type="PANTHER" id="PTHR30081:SF1">
    <property type="entry name" value="PROTEIN TRANSLOCASE SUBUNIT SECD"/>
    <property type="match status" value="1"/>
</dbReference>
<dbReference type="GO" id="GO:0015450">
    <property type="term" value="F:protein-transporting ATPase activity"/>
    <property type="evidence" value="ECO:0007669"/>
    <property type="project" value="InterPro"/>
</dbReference>
<dbReference type="Gene3D" id="3.30.70.3400">
    <property type="match status" value="1"/>
</dbReference>
<evidence type="ECO:0000256" key="1">
    <source>
        <dbReference type="ARBA" id="ARBA00004651"/>
    </source>
</evidence>
<dbReference type="HOGENOM" id="CLU_007894_4_3_7"/>
<keyword evidence="2 9" id="KW-0813">Transport</keyword>
<feature type="transmembrane region" description="Helical" evidence="9">
    <location>
        <begin position="387"/>
        <end position="407"/>
    </location>
</feature>
<dbReference type="InterPro" id="IPR022813">
    <property type="entry name" value="SecD/SecF_arch_bac"/>
</dbReference>
<dbReference type="AlphaFoldDB" id="V6DHG1"/>
<feature type="domain" description="SecDF P1 head subdomain" evidence="12">
    <location>
        <begin position="232"/>
        <end position="340"/>
    </location>
</feature>
<evidence type="ECO:0000256" key="3">
    <source>
        <dbReference type="ARBA" id="ARBA00022475"/>
    </source>
</evidence>
<reference evidence="13 14" key="1">
    <citation type="journal article" date="2015" name="Biol. Direct">
        <title>Babela massiliensis, a representative of a widespread bacterial phylum with unusual adaptations to parasitism in amoebae.</title>
        <authorList>
            <person name="Pagnier I."/>
            <person name="Yutin N."/>
            <person name="Croce O."/>
            <person name="Makarova K.S."/>
            <person name="Wolf Y.I."/>
            <person name="Benamar S."/>
            <person name="Raoult D."/>
            <person name="Koonin E.V."/>
            <person name="La Scola B."/>
        </authorList>
    </citation>
    <scope>NUCLEOTIDE SEQUENCE [LARGE SCALE GENOMIC DNA]</scope>
    <source>
        <strain evidence="14">BABL1</strain>
    </source>
</reference>
<dbReference type="PANTHER" id="PTHR30081">
    <property type="entry name" value="PROTEIN-EXPORT MEMBRANE PROTEIN SEC"/>
    <property type="match status" value="1"/>
</dbReference>
<evidence type="ECO:0000256" key="8">
    <source>
        <dbReference type="ARBA" id="ARBA00023136"/>
    </source>
</evidence>
<comment type="subcellular location">
    <subcellularLocation>
        <location evidence="1 9">Cell membrane</location>
        <topology evidence="1 9">Multi-pass membrane protein</topology>
    </subcellularLocation>
</comment>
<protein>
    <recommendedName>
        <fullName evidence="9">Protein translocase subunit SecD</fullName>
    </recommendedName>
</protein>
<dbReference type="eggNOG" id="COG0342">
    <property type="taxonomic scope" value="Bacteria"/>
</dbReference>
<dbReference type="Pfam" id="PF22599">
    <property type="entry name" value="SecDF_P1_head"/>
    <property type="match status" value="1"/>
</dbReference>
<evidence type="ECO:0000256" key="5">
    <source>
        <dbReference type="ARBA" id="ARBA00022927"/>
    </source>
</evidence>
<keyword evidence="7 9" id="KW-0811">Translocation</keyword>
<gene>
    <name evidence="9" type="primary">secD</name>
    <name evidence="13" type="ORF">BABL1_gene_120</name>
</gene>
<keyword evidence="4 9" id="KW-0812">Transmembrane</keyword>
<dbReference type="Pfam" id="PF21760">
    <property type="entry name" value="SecD_1st"/>
    <property type="match status" value="1"/>
</dbReference>
<dbReference type="RefSeq" id="WP_023792955.1">
    <property type="nucleotide sequence ID" value="NC_023003.1"/>
</dbReference>
<dbReference type="GO" id="GO:0006605">
    <property type="term" value="P:protein targeting"/>
    <property type="evidence" value="ECO:0007669"/>
    <property type="project" value="UniProtKB-UniRule"/>
</dbReference>
<dbReference type="InterPro" id="IPR054384">
    <property type="entry name" value="SecDF_P1_head"/>
</dbReference>
<feature type="domain" description="Protein translocase subunit SecDF P1" evidence="11">
    <location>
        <begin position="140"/>
        <end position="196"/>
    </location>
</feature>
<proteinExistence type="inferred from homology"/>
<evidence type="ECO:0000256" key="9">
    <source>
        <dbReference type="HAMAP-Rule" id="MF_01463"/>
    </source>
</evidence>
<feature type="transmembrane region" description="Helical" evidence="9">
    <location>
        <begin position="455"/>
        <end position="480"/>
    </location>
</feature>
<evidence type="ECO:0000313" key="14">
    <source>
        <dbReference type="Proteomes" id="UP000018769"/>
    </source>
</evidence>
<feature type="transmembrane region" description="Helical" evidence="9">
    <location>
        <begin position="359"/>
        <end position="381"/>
    </location>
</feature>
<evidence type="ECO:0000259" key="12">
    <source>
        <dbReference type="Pfam" id="PF22599"/>
    </source>
</evidence>
<accession>V6DHG1</accession>
<dbReference type="EMBL" id="HG793133">
    <property type="protein sequence ID" value="CDK30985.1"/>
    <property type="molecule type" value="Genomic_DNA"/>
</dbReference>
<dbReference type="InterPro" id="IPR048634">
    <property type="entry name" value="SecD_SecF_C"/>
</dbReference>
<dbReference type="NCBIfam" id="TIGR00916">
    <property type="entry name" value="2A0604s01"/>
    <property type="match status" value="1"/>
</dbReference>
<dbReference type="SUPFAM" id="SSF82866">
    <property type="entry name" value="Multidrug efflux transporter AcrB transmembrane domain"/>
    <property type="match status" value="1"/>
</dbReference>
<keyword evidence="8 9" id="KW-0472">Membrane</keyword>
<evidence type="ECO:0000256" key="4">
    <source>
        <dbReference type="ARBA" id="ARBA00022692"/>
    </source>
</evidence>
<dbReference type="KEGG" id="dpb:BABL1_gene_120"/>
<dbReference type="GO" id="GO:0043952">
    <property type="term" value="P:protein transport by the Sec complex"/>
    <property type="evidence" value="ECO:0007669"/>
    <property type="project" value="UniProtKB-UniRule"/>
</dbReference>
<dbReference type="HAMAP" id="MF_01463_B">
    <property type="entry name" value="SecD_B"/>
    <property type="match status" value="1"/>
</dbReference>
<dbReference type="InterPro" id="IPR005791">
    <property type="entry name" value="SecD"/>
</dbReference>
<evidence type="ECO:0000313" key="13">
    <source>
        <dbReference type="EMBL" id="CDK30985.1"/>
    </source>
</evidence>
<name>V6DHG1_9BACT</name>
<dbReference type="Proteomes" id="UP000018769">
    <property type="component" value="Chromosome I"/>
</dbReference>
<dbReference type="Gene3D" id="3.30.1360.200">
    <property type="match status" value="1"/>
</dbReference>
<sequence length="525" mass="57375">MNLASRPYLIISSLVWFSITVFGIYFLFNIKKYVNFGIDLVGGTYLTLDVKVEEAVKNELLSRIDDVTQNLKKKSIVLPNSTKINEFEGTASLEFNSEQAAKEAYNLLSVDTNLSTTQKGKLVNFSLNNQFIKTVKDNAVESNISIIRNRLDVFGAGEITIFPQGENSIVVELPNVSDPERAKERIGSSALLEMKPIYDYAKTEEQLLEKLGHTLPEGTMIVKGKTGSIESGYYLVSSYAKVTGRLLKDVNSGFQQRDIFSKSKSSYAVNLKFDSQGAEKFHELTNDNIGHPVAIIIDNTVVSAPVVNEAISSGEAAISGNFEEDSAKELASLLKSGSFVAPVQFVEERQIGPSLGQESIYRGLLSCAIGLGLLFLFSIFVYKTAGLFAFIVLLYNLLFILFGLALIPDATLTLPGIAGMVLTLGMAIDSSILIYEKIKEDLNTGTPLPQAVDNGFNGATSVILDANITTFIVGAVLYYFGSPAIQGFALTMMIGIVSTLITGLILLRWIFNFVINVLKVKRISF</sequence>
<dbReference type="OrthoDB" id="9805019at2"/>
<dbReference type="GO" id="GO:0005886">
    <property type="term" value="C:plasma membrane"/>
    <property type="evidence" value="ECO:0007669"/>
    <property type="project" value="UniProtKB-SubCell"/>
</dbReference>
<evidence type="ECO:0000259" key="11">
    <source>
        <dbReference type="Pfam" id="PF21760"/>
    </source>
</evidence>
<dbReference type="GO" id="GO:0065002">
    <property type="term" value="P:intracellular protein transmembrane transport"/>
    <property type="evidence" value="ECO:0007669"/>
    <property type="project" value="UniProtKB-UniRule"/>
</dbReference>
<keyword evidence="6 9" id="KW-1133">Transmembrane helix</keyword>
<dbReference type="Pfam" id="PF02355">
    <property type="entry name" value="SecD_SecF_C"/>
    <property type="match status" value="1"/>
</dbReference>
<organism evidence="13 14">
    <name type="scientific">Candidatus Babela massiliensis</name>
    <dbReference type="NCBI Taxonomy" id="673862"/>
    <lineage>
        <taxon>Bacteria</taxon>
        <taxon>Candidatus Babelota</taxon>
        <taxon>Candidatus Babeliae</taxon>
        <taxon>Candidatus Babeliales</taxon>
        <taxon>Candidatus Babeliaceae</taxon>
        <taxon>Candidatus Babela</taxon>
    </lineage>
</organism>
<keyword evidence="3 9" id="KW-1003">Cell membrane</keyword>
<keyword evidence="14" id="KW-1185">Reference proteome</keyword>
<comment type="function">
    <text evidence="9">Part of the Sec protein translocase complex. Interacts with the SecYEG preprotein conducting channel. SecDF uses the proton motive force (PMF) to complete protein translocation after the ATP-dependent function of SecA.</text>
</comment>
<evidence type="ECO:0000256" key="6">
    <source>
        <dbReference type="ARBA" id="ARBA00022989"/>
    </source>
</evidence>
<dbReference type="InterPro" id="IPR055344">
    <property type="entry name" value="SecD_SecF_C_bact"/>
</dbReference>
<comment type="subunit">
    <text evidence="9">Forms a complex with SecF. Part of the essential Sec protein translocation apparatus which comprises SecA, SecYEG and auxiliary proteins SecDF. Other proteins may also be involved.</text>
</comment>
<feature type="domain" description="Protein export membrane protein SecD/SecF C-terminal" evidence="10">
    <location>
        <begin position="343"/>
        <end position="502"/>
    </location>
</feature>
<dbReference type="Gene3D" id="1.20.1640.10">
    <property type="entry name" value="Multidrug efflux transporter AcrB transmembrane domain"/>
    <property type="match status" value="1"/>
</dbReference>
<evidence type="ECO:0000256" key="2">
    <source>
        <dbReference type="ARBA" id="ARBA00022448"/>
    </source>
</evidence>